<reference evidence="1" key="1">
    <citation type="submission" date="2014-09" db="EMBL/GenBank/DDBJ databases">
        <authorList>
            <person name="Magalhaes I.L.F."/>
            <person name="Oliveira U."/>
            <person name="Santos F.R."/>
            <person name="Vidigal T.H.D.A."/>
            <person name="Brescovit A.D."/>
            <person name="Santos A.J."/>
        </authorList>
    </citation>
    <scope>NUCLEOTIDE SEQUENCE</scope>
    <source>
        <tissue evidence="1">Shoot tissue taken approximately 20 cm above the soil surface</tissue>
    </source>
</reference>
<name>A0A0A9B0M0_ARUDO</name>
<dbReference type="EMBL" id="GBRH01242242">
    <property type="protein sequence ID" value="JAD55653.1"/>
    <property type="molecule type" value="Transcribed_RNA"/>
</dbReference>
<dbReference type="AlphaFoldDB" id="A0A0A9B0M0"/>
<proteinExistence type="predicted"/>
<reference evidence="1" key="2">
    <citation type="journal article" date="2015" name="Data Brief">
        <title>Shoot transcriptome of the giant reed, Arundo donax.</title>
        <authorList>
            <person name="Barrero R.A."/>
            <person name="Guerrero F.D."/>
            <person name="Moolhuijzen P."/>
            <person name="Goolsby J.A."/>
            <person name="Tidwell J."/>
            <person name="Bellgard S.E."/>
            <person name="Bellgard M.I."/>
        </authorList>
    </citation>
    <scope>NUCLEOTIDE SEQUENCE</scope>
    <source>
        <tissue evidence="1">Shoot tissue taken approximately 20 cm above the soil surface</tissue>
    </source>
</reference>
<sequence length="23" mass="2663">MLLVQQSTDTVHVLASLYRGRQF</sequence>
<evidence type="ECO:0000313" key="1">
    <source>
        <dbReference type="EMBL" id="JAD55653.1"/>
    </source>
</evidence>
<accession>A0A0A9B0M0</accession>
<organism evidence="1">
    <name type="scientific">Arundo donax</name>
    <name type="common">Giant reed</name>
    <name type="synonym">Donax arundinaceus</name>
    <dbReference type="NCBI Taxonomy" id="35708"/>
    <lineage>
        <taxon>Eukaryota</taxon>
        <taxon>Viridiplantae</taxon>
        <taxon>Streptophyta</taxon>
        <taxon>Embryophyta</taxon>
        <taxon>Tracheophyta</taxon>
        <taxon>Spermatophyta</taxon>
        <taxon>Magnoliopsida</taxon>
        <taxon>Liliopsida</taxon>
        <taxon>Poales</taxon>
        <taxon>Poaceae</taxon>
        <taxon>PACMAD clade</taxon>
        <taxon>Arundinoideae</taxon>
        <taxon>Arundineae</taxon>
        <taxon>Arundo</taxon>
    </lineage>
</organism>
<protein>
    <submittedName>
        <fullName evidence="1">Uncharacterized protein</fullName>
    </submittedName>
</protein>